<evidence type="ECO:0000256" key="2">
    <source>
        <dbReference type="SAM" id="SignalP"/>
    </source>
</evidence>
<keyword evidence="2" id="KW-0732">Signal</keyword>
<keyword evidence="1" id="KW-0472">Membrane</keyword>
<dbReference type="WBParaSite" id="L893_g10684.t1">
    <property type="protein sequence ID" value="L893_g10684.t1"/>
    <property type="gene ID" value="L893_g10684"/>
</dbReference>
<keyword evidence="4" id="KW-1185">Reference proteome</keyword>
<dbReference type="Proteomes" id="UP000095287">
    <property type="component" value="Unplaced"/>
</dbReference>
<evidence type="ECO:0000313" key="4">
    <source>
        <dbReference type="Proteomes" id="UP000095287"/>
    </source>
</evidence>
<dbReference type="AlphaFoldDB" id="A0A1I7XY68"/>
<keyword evidence="1" id="KW-0812">Transmembrane</keyword>
<proteinExistence type="predicted"/>
<sequence length="302" mass="33874">MTKSVLFLTTLCALLLSVAVEGSDVDSCQTTCFLDKEPRCEARLEQSNVVESSGIYQIDESLVELKCNFSSHNNNVKVSWLYRPKYAESWEHVRCTQTEQRNNCDLDREPSFSSLSLCRLRVTGLVQEGFYKCRGEMSDGVSRRVERFESDEGDIRVVGIESIHTKPLIILNHGLPAMMELRVCANPQPEIFWLSGDDALKSGESRGRFAVSAVHHWYQPRLNGTSEPKRLHSYCYVSRLLVSAAQLADEKIRAVVRSDGDTRTVAFDVRVIGAQIRNAASAFFGMLTTLAVVLVHLFSTTV</sequence>
<dbReference type="PROSITE" id="PS50835">
    <property type="entry name" value="IG_LIKE"/>
    <property type="match status" value="1"/>
</dbReference>
<evidence type="ECO:0000256" key="1">
    <source>
        <dbReference type="SAM" id="Phobius"/>
    </source>
</evidence>
<feature type="domain" description="Ig-like" evidence="3">
    <location>
        <begin position="38"/>
        <end position="149"/>
    </location>
</feature>
<dbReference type="InterPro" id="IPR007110">
    <property type="entry name" value="Ig-like_dom"/>
</dbReference>
<evidence type="ECO:0000313" key="5">
    <source>
        <dbReference type="WBParaSite" id="L893_g10684.t1"/>
    </source>
</evidence>
<name>A0A1I7XY68_9BILA</name>
<accession>A0A1I7XY68</accession>
<feature type="chain" id="PRO_5009311512" evidence="2">
    <location>
        <begin position="23"/>
        <end position="302"/>
    </location>
</feature>
<keyword evidence="1" id="KW-1133">Transmembrane helix</keyword>
<feature type="transmembrane region" description="Helical" evidence="1">
    <location>
        <begin position="279"/>
        <end position="298"/>
    </location>
</feature>
<feature type="signal peptide" evidence="2">
    <location>
        <begin position="1"/>
        <end position="22"/>
    </location>
</feature>
<evidence type="ECO:0000259" key="3">
    <source>
        <dbReference type="PROSITE" id="PS50835"/>
    </source>
</evidence>
<reference evidence="5" key="1">
    <citation type="submission" date="2016-11" db="UniProtKB">
        <authorList>
            <consortium name="WormBaseParasite"/>
        </authorList>
    </citation>
    <scope>IDENTIFICATION</scope>
</reference>
<protein>
    <submittedName>
        <fullName evidence="5">Ig-like domain-containing protein</fullName>
    </submittedName>
</protein>
<organism evidence="4 5">
    <name type="scientific">Steinernema glaseri</name>
    <dbReference type="NCBI Taxonomy" id="37863"/>
    <lineage>
        <taxon>Eukaryota</taxon>
        <taxon>Metazoa</taxon>
        <taxon>Ecdysozoa</taxon>
        <taxon>Nematoda</taxon>
        <taxon>Chromadorea</taxon>
        <taxon>Rhabditida</taxon>
        <taxon>Tylenchina</taxon>
        <taxon>Panagrolaimomorpha</taxon>
        <taxon>Strongyloidoidea</taxon>
        <taxon>Steinernematidae</taxon>
        <taxon>Steinernema</taxon>
    </lineage>
</organism>